<name>A0ACC2RXS0_9FUNG</name>
<evidence type="ECO:0000313" key="2">
    <source>
        <dbReference type="Proteomes" id="UP001165960"/>
    </source>
</evidence>
<gene>
    <name evidence="1" type="ORF">DSO57_1010045</name>
</gene>
<sequence length="126" mass="14481">MKTTIEHPILMKYAKRVLVAEGATGEGIIKLHNGEDIVEVVVYTSHSVYGSYQFTITPVIQRRPEEFNQIAKRNIVRAFGSALRSGSLITIHFIEYLGYLGHWVDRCLYGNKRYLRHLVFPWKGNS</sequence>
<protein>
    <submittedName>
        <fullName evidence="1">Uncharacterized protein</fullName>
    </submittedName>
</protein>
<organism evidence="1 2">
    <name type="scientific">Entomophthora muscae</name>
    <dbReference type="NCBI Taxonomy" id="34485"/>
    <lineage>
        <taxon>Eukaryota</taxon>
        <taxon>Fungi</taxon>
        <taxon>Fungi incertae sedis</taxon>
        <taxon>Zoopagomycota</taxon>
        <taxon>Entomophthoromycotina</taxon>
        <taxon>Entomophthoromycetes</taxon>
        <taxon>Entomophthorales</taxon>
        <taxon>Entomophthoraceae</taxon>
        <taxon>Entomophthora</taxon>
    </lineage>
</organism>
<keyword evidence="2" id="KW-1185">Reference proteome</keyword>
<dbReference type="Proteomes" id="UP001165960">
    <property type="component" value="Unassembled WGS sequence"/>
</dbReference>
<dbReference type="EMBL" id="QTSX02006422">
    <property type="protein sequence ID" value="KAJ9054857.1"/>
    <property type="molecule type" value="Genomic_DNA"/>
</dbReference>
<accession>A0ACC2RXS0</accession>
<proteinExistence type="predicted"/>
<reference evidence="1" key="1">
    <citation type="submission" date="2022-04" db="EMBL/GenBank/DDBJ databases">
        <title>Genome of the entomopathogenic fungus Entomophthora muscae.</title>
        <authorList>
            <person name="Elya C."/>
            <person name="Lovett B.R."/>
            <person name="Lee E."/>
            <person name="Macias A.M."/>
            <person name="Hajek A.E."/>
            <person name="De Bivort B.L."/>
            <person name="Kasson M.T."/>
            <person name="De Fine Licht H.H."/>
            <person name="Stajich J.E."/>
        </authorList>
    </citation>
    <scope>NUCLEOTIDE SEQUENCE</scope>
    <source>
        <strain evidence="1">Berkeley</strain>
    </source>
</reference>
<evidence type="ECO:0000313" key="1">
    <source>
        <dbReference type="EMBL" id="KAJ9054857.1"/>
    </source>
</evidence>
<comment type="caution">
    <text evidence="1">The sequence shown here is derived from an EMBL/GenBank/DDBJ whole genome shotgun (WGS) entry which is preliminary data.</text>
</comment>